<feature type="compositionally biased region" description="Low complexity" evidence="3">
    <location>
        <begin position="18"/>
        <end position="29"/>
    </location>
</feature>
<dbReference type="PATRIC" id="fig|657309.4.peg.4328"/>
<protein>
    <submittedName>
        <fullName evidence="5">Surface antigen</fullName>
    </submittedName>
</protein>
<dbReference type="Gene3D" id="2.40.160.50">
    <property type="entry name" value="membrane protein fhac: a member of the omp85/tpsb transporter family"/>
    <property type="match status" value="1"/>
</dbReference>
<sequence>MSATADSTAVKSDELQMSTTSISDTTPTDFEGAPSDTIPALSKRELRRQRVANRNLHYNILGGPSYTPDFGLLVGGSALMTFRMNPSDTTQRRSVVPMAIALMFKGGLNLMTKPQLFFKGDRFRIFGTFSYKNTIENFYGIGYSTNKDYERGEDTSEYRYSGIQVNPWFLFRLGESNFFAGPQVDLNYDKITKPAAGMVNEPSYIAAGGTEHGYKNFSSGLGFLLTYDTRDIPANAYSGTYLDFRGMMYNKTFGSDNNFYRLEIDYRQYKTVGRRKVIAWTVQSKNAFGDVPLTKYVLSGTPFDLRGYYMGQFRDKSSHVMMAEYRQMINTDKSTWVKKMLSHIGYVAWGGCGFMGPTPGKIEGVLPNLGLGLRIEVQPRMNVRLDFGRDMVNKQNLFYFNMTEAF</sequence>
<feature type="domain" description="Bacterial surface antigen (D15)" evidence="4">
    <location>
        <begin position="112"/>
        <end position="318"/>
    </location>
</feature>
<organism evidence="5 6">
    <name type="scientific">Bacteroides xylanisolvens XB1A</name>
    <dbReference type="NCBI Taxonomy" id="657309"/>
    <lineage>
        <taxon>Bacteria</taxon>
        <taxon>Pseudomonadati</taxon>
        <taxon>Bacteroidota</taxon>
        <taxon>Bacteroidia</taxon>
        <taxon>Bacteroidales</taxon>
        <taxon>Bacteroidaceae</taxon>
        <taxon>Bacteroides</taxon>
    </lineage>
</organism>
<name>D6D7D8_9BACE</name>
<evidence type="ECO:0000256" key="3">
    <source>
        <dbReference type="SAM" id="MobiDB-lite"/>
    </source>
</evidence>
<dbReference type="eggNOG" id="COG4775">
    <property type="taxonomic scope" value="Bacteria"/>
</dbReference>
<dbReference type="EMBL" id="FP929033">
    <property type="protein sequence ID" value="CBK65933.1"/>
    <property type="molecule type" value="Genomic_DNA"/>
</dbReference>
<feature type="region of interest" description="Disordered" evidence="3">
    <location>
        <begin position="1"/>
        <end position="39"/>
    </location>
</feature>
<reference evidence="5 6" key="1">
    <citation type="submission" date="2010-03" db="EMBL/GenBank/DDBJ databases">
        <title>The genome sequence of Bacteriodes xylanisolvens XB1A.</title>
        <authorList>
            <consortium name="metaHIT consortium -- http://www.metahit.eu/"/>
            <person name="Pajon A."/>
            <person name="Turner K."/>
            <person name="Parkhill J."/>
            <person name="Bernalier A."/>
        </authorList>
    </citation>
    <scope>NUCLEOTIDE SEQUENCE [LARGE SCALE GENOMIC DNA]</scope>
    <source>
        <strain evidence="5 6">XB1A</strain>
    </source>
</reference>
<dbReference type="InterPro" id="IPR000184">
    <property type="entry name" value="Bac_surfAg_D15"/>
</dbReference>
<evidence type="ECO:0000313" key="5">
    <source>
        <dbReference type="EMBL" id="CBK65933.1"/>
    </source>
</evidence>
<comment type="subcellular location">
    <subcellularLocation>
        <location evidence="1">Membrane</location>
    </subcellularLocation>
</comment>
<gene>
    <name evidence="5" type="ORF">BXY_07450</name>
</gene>
<dbReference type="HOGENOM" id="CLU_046092_1_0_10"/>
<reference evidence="5 6" key="2">
    <citation type="submission" date="2010-03" db="EMBL/GenBank/DDBJ databases">
        <authorList>
            <person name="Pajon A."/>
        </authorList>
    </citation>
    <scope>NUCLEOTIDE SEQUENCE [LARGE SCALE GENOMIC DNA]</scope>
    <source>
        <strain evidence="5 6">XB1A</strain>
    </source>
</reference>
<dbReference type="Proteomes" id="UP000008795">
    <property type="component" value="Chromosome"/>
</dbReference>
<accession>D6D7D8</accession>
<dbReference type="AlphaFoldDB" id="D6D7D8"/>
<keyword evidence="2" id="KW-0472">Membrane</keyword>
<proteinExistence type="predicted"/>
<evidence type="ECO:0000313" key="6">
    <source>
        <dbReference type="Proteomes" id="UP000008795"/>
    </source>
</evidence>
<evidence type="ECO:0000259" key="4">
    <source>
        <dbReference type="Pfam" id="PF01103"/>
    </source>
</evidence>
<dbReference type="KEGG" id="bxy:BXY_07450"/>
<evidence type="ECO:0000256" key="2">
    <source>
        <dbReference type="ARBA" id="ARBA00023136"/>
    </source>
</evidence>
<dbReference type="Pfam" id="PF01103">
    <property type="entry name" value="Omp85"/>
    <property type="match status" value="1"/>
</dbReference>
<evidence type="ECO:0000256" key="1">
    <source>
        <dbReference type="ARBA" id="ARBA00004370"/>
    </source>
</evidence>
<dbReference type="GO" id="GO:0019867">
    <property type="term" value="C:outer membrane"/>
    <property type="evidence" value="ECO:0007669"/>
    <property type="project" value="InterPro"/>
</dbReference>
<feature type="compositionally biased region" description="Polar residues" evidence="3">
    <location>
        <begin position="1"/>
        <end position="10"/>
    </location>
</feature>